<dbReference type="STRING" id="85336.A7979_03805"/>
<keyword evidence="1" id="KW-1133">Transmembrane helix</keyword>
<feature type="transmembrane region" description="Helical" evidence="1">
    <location>
        <begin position="54"/>
        <end position="70"/>
    </location>
</feature>
<feature type="transmembrane region" description="Helical" evidence="1">
    <location>
        <begin position="31"/>
        <end position="48"/>
    </location>
</feature>
<dbReference type="Pfam" id="PF16316">
    <property type="entry name" value="DUF4956"/>
    <property type="match status" value="1"/>
</dbReference>
<protein>
    <submittedName>
        <fullName evidence="2">DUF4956 domain-containing protein</fullName>
    </submittedName>
</protein>
<dbReference type="InterPro" id="IPR032531">
    <property type="entry name" value="DUF4956"/>
</dbReference>
<dbReference type="AlphaFoldDB" id="A0A4Y9F619"/>
<gene>
    <name evidence="2" type="ORF">E4U03_06210</name>
</gene>
<name>A0A4Y9F619_9MICC</name>
<evidence type="ECO:0000256" key="1">
    <source>
        <dbReference type="SAM" id="Phobius"/>
    </source>
</evidence>
<dbReference type="Proteomes" id="UP000297951">
    <property type="component" value="Unassembled WGS sequence"/>
</dbReference>
<reference evidence="2 3" key="1">
    <citation type="submission" date="2019-03" db="EMBL/GenBank/DDBJ databases">
        <title>Diversity of the mouse oral microbiome.</title>
        <authorList>
            <person name="Joseph S."/>
            <person name="Aduse-Opoku J."/>
            <person name="Curtis M."/>
            <person name="Wade W."/>
            <person name="Hashim A."/>
        </authorList>
    </citation>
    <scope>NUCLEOTIDE SEQUENCE [LARGE SCALE GENOMIC DNA]</scope>
    <source>
        <strain evidence="3">irhom_31</strain>
    </source>
</reference>
<dbReference type="RefSeq" id="WP_135012513.1">
    <property type="nucleotide sequence ID" value="NZ_JADGLK010000018.1"/>
</dbReference>
<feature type="transmembrane region" description="Helical" evidence="1">
    <location>
        <begin position="6"/>
        <end position="24"/>
    </location>
</feature>
<proteinExistence type="predicted"/>
<keyword evidence="1" id="KW-0812">Transmembrane</keyword>
<feature type="transmembrane region" description="Helical" evidence="1">
    <location>
        <begin position="82"/>
        <end position="99"/>
    </location>
</feature>
<evidence type="ECO:0000313" key="3">
    <source>
        <dbReference type="Proteomes" id="UP000297951"/>
    </source>
</evidence>
<organism evidence="2 3">
    <name type="scientific">Rothia nasimurium</name>
    <dbReference type="NCBI Taxonomy" id="85336"/>
    <lineage>
        <taxon>Bacteria</taxon>
        <taxon>Bacillati</taxon>
        <taxon>Actinomycetota</taxon>
        <taxon>Actinomycetes</taxon>
        <taxon>Micrococcales</taxon>
        <taxon>Micrococcaceae</taxon>
        <taxon>Rothia</taxon>
    </lineage>
</organism>
<sequence length="198" mass="21279">MNTIITAAALNLVAILILCGMYVTRHRRRDLVVSYIIINVGVFAVTVALANADATSAGMGMGLFGVLSIIRLRSTELDQREVAYYFAALALGLLMGIGLEPIGLAIGLSALLLAIMFVVDHSKLMTTLRSQTIIVDRAISDEEELKAYLSTQLGYSIENATIAELDLINDKTIANIRYTVGDSKKTLPATTGSLTSVR</sequence>
<accession>A0A4Y9F619</accession>
<keyword evidence="1" id="KW-0472">Membrane</keyword>
<dbReference type="OrthoDB" id="3827267at2"/>
<evidence type="ECO:0000313" key="2">
    <source>
        <dbReference type="EMBL" id="TFU22365.1"/>
    </source>
</evidence>
<comment type="caution">
    <text evidence="2">The sequence shown here is derived from an EMBL/GenBank/DDBJ whole genome shotgun (WGS) entry which is preliminary data.</text>
</comment>
<dbReference type="EMBL" id="SPQC01000018">
    <property type="protein sequence ID" value="TFU22365.1"/>
    <property type="molecule type" value="Genomic_DNA"/>
</dbReference>